<dbReference type="Proteomes" id="UP000177698">
    <property type="component" value="Unassembled WGS sequence"/>
</dbReference>
<dbReference type="EMBL" id="MGAG01000031">
    <property type="protein sequence ID" value="OGK40019.1"/>
    <property type="molecule type" value="Genomic_DNA"/>
</dbReference>
<dbReference type="AlphaFoldDB" id="A0A1F7I9J5"/>
<proteinExistence type="predicted"/>
<dbReference type="STRING" id="1802056.A2954_00145"/>
<name>A0A1F7I9J5_9BACT</name>
<evidence type="ECO:0000313" key="1">
    <source>
        <dbReference type="EMBL" id="OGK40019.1"/>
    </source>
</evidence>
<dbReference type="Pfam" id="PF08843">
    <property type="entry name" value="AbiEii"/>
    <property type="match status" value="1"/>
</dbReference>
<dbReference type="Gene3D" id="3.10.450.620">
    <property type="entry name" value="JHP933, nucleotidyltransferase-like core domain"/>
    <property type="match status" value="1"/>
</dbReference>
<organism evidence="1 2">
    <name type="scientific">Candidatus Roizmanbacteria bacterium RIFCSPLOWO2_01_FULL_37_12</name>
    <dbReference type="NCBI Taxonomy" id="1802056"/>
    <lineage>
        <taxon>Bacteria</taxon>
        <taxon>Candidatus Roizmaniibacteriota</taxon>
    </lineage>
</organism>
<comment type="caution">
    <text evidence="1">The sequence shown here is derived from an EMBL/GenBank/DDBJ whole genome shotgun (WGS) entry which is preliminary data.</text>
</comment>
<gene>
    <name evidence="1" type="ORF">A2954_00145</name>
</gene>
<sequence length="216" mass="25786">MGKLIFTPFQKLIFNEFSRDKNLRENFYFGGGTALSVFYFQHRYSEDLDFFSTKEFDQNLIIKIMNRLMKKLDITSKMTKKETVLWFELQKGNEKLKIDFLDFPYKRVEKGLVYQGVRIDSDKDIGANKILTINLENNPKDYVDLFFLLKKYKIWDLIYLVEVKFRLRLDVLALGDDFLKAEELEFLPKMIKPLNLDQLKSFFRELAKKLGKKIVE</sequence>
<evidence type="ECO:0008006" key="3">
    <source>
        <dbReference type="Google" id="ProtNLM"/>
    </source>
</evidence>
<reference evidence="1 2" key="1">
    <citation type="journal article" date="2016" name="Nat. Commun.">
        <title>Thousands of microbial genomes shed light on interconnected biogeochemical processes in an aquifer system.</title>
        <authorList>
            <person name="Anantharaman K."/>
            <person name="Brown C.T."/>
            <person name="Hug L.A."/>
            <person name="Sharon I."/>
            <person name="Castelle C.J."/>
            <person name="Probst A.J."/>
            <person name="Thomas B.C."/>
            <person name="Singh A."/>
            <person name="Wilkins M.J."/>
            <person name="Karaoz U."/>
            <person name="Brodie E.L."/>
            <person name="Williams K.H."/>
            <person name="Hubbard S.S."/>
            <person name="Banfield J.F."/>
        </authorList>
    </citation>
    <scope>NUCLEOTIDE SEQUENCE [LARGE SCALE GENOMIC DNA]</scope>
</reference>
<evidence type="ECO:0000313" key="2">
    <source>
        <dbReference type="Proteomes" id="UP000177698"/>
    </source>
</evidence>
<protein>
    <recommendedName>
        <fullName evidence="3">Nucleotidyl transferase AbiEii/AbiGii toxin family protein</fullName>
    </recommendedName>
</protein>
<accession>A0A1F7I9J5</accession>
<dbReference type="InterPro" id="IPR014942">
    <property type="entry name" value="AbiEii"/>
</dbReference>